<dbReference type="EMBL" id="BAABME010016127">
    <property type="protein sequence ID" value="GAA0144607.1"/>
    <property type="molecule type" value="Genomic_DNA"/>
</dbReference>
<dbReference type="Proteomes" id="UP001454036">
    <property type="component" value="Unassembled WGS sequence"/>
</dbReference>
<evidence type="ECO:0000256" key="1">
    <source>
        <dbReference type="SAM" id="MobiDB-lite"/>
    </source>
</evidence>
<reference evidence="2 3" key="1">
    <citation type="submission" date="2024-01" db="EMBL/GenBank/DDBJ databases">
        <title>The complete chloroplast genome sequence of Lithospermum erythrorhizon: insights into the phylogenetic relationship among Boraginaceae species and the maternal lineages of purple gromwells.</title>
        <authorList>
            <person name="Okada T."/>
            <person name="Watanabe K."/>
        </authorList>
    </citation>
    <scope>NUCLEOTIDE SEQUENCE [LARGE SCALE GENOMIC DNA]</scope>
</reference>
<accession>A0AAV3NYW2</accession>
<evidence type="ECO:0000313" key="2">
    <source>
        <dbReference type="EMBL" id="GAA0144607.1"/>
    </source>
</evidence>
<gene>
    <name evidence="2" type="ORF">LIER_35970</name>
</gene>
<protein>
    <submittedName>
        <fullName evidence="2">Uncharacterized protein</fullName>
    </submittedName>
</protein>
<comment type="caution">
    <text evidence="2">The sequence shown here is derived from an EMBL/GenBank/DDBJ whole genome shotgun (WGS) entry which is preliminary data.</text>
</comment>
<dbReference type="PANTHER" id="PTHR36045">
    <property type="entry name" value="OS04G0558500 PROTEIN"/>
    <property type="match status" value="1"/>
</dbReference>
<feature type="compositionally biased region" description="Low complexity" evidence="1">
    <location>
        <begin position="67"/>
        <end position="76"/>
    </location>
</feature>
<dbReference type="AlphaFoldDB" id="A0AAV3NYW2"/>
<evidence type="ECO:0000313" key="3">
    <source>
        <dbReference type="Proteomes" id="UP001454036"/>
    </source>
</evidence>
<organism evidence="2 3">
    <name type="scientific">Lithospermum erythrorhizon</name>
    <name type="common">Purple gromwell</name>
    <name type="synonym">Lithospermum officinale var. erythrorhizon</name>
    <dbReference type="NCBI Taxonomy" id="34254"/>
    <lineage>
        <taxon>Eukaryota</taxon>
        <taxon>Viridiplantae</taxon>
        <taxon>Streptophyta</taxon>
        <taxon>Embryophyta</taxon>
        <taxon>Tracheophyta</taxon>
        <taxon>Spermatophyta</taxon>
        <taxon>Magnoliopsida</taxon>
        <taxon>eudicotyledons</taxon>
        <taxon>Gunneridae</taxon>
        <taxon>Pentapetalae</taxon>
        <taxon>asterids</taxon>
        <taxon>lamiids</taxon>
        <taxon>Boraginales</taxon>
        <taxon>Boraginaceae</taxon>
        <taxon>Boraginoideae</taxon>
        <taxon>Lithospermeae</taxon>
        <taxon>Lithospermum</taxon>
    </lineage>
</organism>
<sequence>MENPNPFPSHFEEEDDLEKLEESVVDISQQILDYRNTCPNQLKTTFAFILESRRPILQHSHQNILGSSRGSASESSVTEEDPEDIKKLELLKQKMSSNASAISVTLKRMRECMDKMDKLQSQKGVIHPAFKKKMPTD</sequence>
<feature type="region of interest" description="Disordered" evidence="1">
    <location>
        <begin position="61"/>
        <end position="83"/>
    </location>
</feature>
<dbReference type="PANTHER" id="PTHR36045:SF2">
    <property type="entry name" value="OS04G0558500 PROTEIN"/>
    <property type="match status" value="1"/>
</dbReference>
<name>A0AAV3NYW2_LITER</name>
<keyword evidence="3" id="KW-1185">Reference proteome</keyword>
<proteinExistence type="predicted"/>